<accession>D5ET32</accession>
<dbReference type="GeneID" id="31501041"/>
<dbReference type="InterPro" id="IPR002716">
    <property type="entry name" value="PIN_dom"/>
</dbReference>
<name>D5ET32_XYLR2</name>
<organism evidence="2 3">
    <name type="scientific">Xylanibacter ruminicola (strain ATCC 19189 / DSM 19721 / CIP 105475 / JCM 8958 / 23)</name>
    <name type="common">Prevotella ruminicola</name>
    <dbReference type="NCBI Taxonomy" id="264731"/>
    <lineage>
        <taxon>Bacteria</taxon>
        <taxon>Pseudomonadati</taxon>
        <taxon>Bacteroidota</taxon>
        <taxon>Bacteroidia</taxon>
        <taxon>Bacteroidales</taxon>
        <taxon>Prevotellaceae</taxon>
        <taxon>Xylanibacter</taxon>
    </lineage>
</organism>
<keyword evidence="3" id="KW-1185">Reference proteome</keyword>
<protein>
    <submittedName>
        <fullName evidence="2">Probable toxin-antitoxin system toxin component, PIN family</fullName>
    </submittedName>
</protein>
<evidence type="ECO:0000313" key="2">
    <source>
        <dbReference type="EMBL" id="ADE81935.1"/>
    </source>
</evidence>
<dbReference type="RefSeq" id="WP_013063922.1">
    <property type="nucleotide sequence ID" value="NC_014033.1"/>
</dbReference>
<evidence type="ECO:0000313" key="3">
    <source>
        <dbReference type="Proteomes" id="UP000000927"/>
    </source>
</evidence>
<dbReference type="EMBL" id="CP002006">
    <property type="protein sequence ID" value="ADE81935.1"/>
    <property type="molecule type" value="Genomic_DNA"/>
</dbReference>
<dbReference type="eggNOG" id="COG1569">
    <property type="taxonomic scope" value="Bacteria"/>
</dbReference>
<reference evidence="2 3" key="1">
    <citation type="journal article" date="2010" name="Microb. Ecol.">
        <title>Comparative genome analysis of Prevotella ruminicola and Prevotella bryantii: insights into their environmental niche.</title>
        <authorList>
            <consortium name="North American Consortium for Rumen Bacteria"/>
            <person name="Purushe J."/>
            <person name="Fouts D.E."/>
            <person name="Morrison M."/>
            <person name="White B.A."/>
            <person name="Mackie R.I."/>
            <person name="Coutinho P.M."/>
            <person name="Henrissat B."/>
            <person name="Nelson K.E."/>
        </authorList>
    </citation>
    <scope>NUCLEOTIDE SEQUENCE [LARGE SCALE GENOMIC DNA]</scope>
    <source>
        <strain evidence="3">ATCC 19189 / JCM 8958 / 23</strain>
    </source>
</reference>
<dbReference type="Gene3D" id="3.40.50.1010">
    <property type="entry name" value="5'-nuclease"/>
    <property type="match status" value="1"/>
</dbReference>
<dbReference type="Proteomes" id="UP000000927">
    <property type="component" value="Chromosome"/>
</dbReference>
<gene>
    <name evidence="2" type="ordered locus">PRU_1481</name>
</gene>
<dbReference type="STRING" id="264731.PRU_1481"/>
<feature type="domain" description="PIN" evidence="1">
    <location>
        <begin position="2"/>
        <end position="113"/>
    </location>
</feature>
<dbReference type="Pfam" id="PF13470">
    <property type="entry name" value="PIN_3"/>
    <property type="match status" value="1"/>
</dbReference>
<evidence type="ECO:0000259" key="1">
    <source>
        <dbReference type="SMART" id="SM00670"/>
    </source>
</evidence>
<dbReference type="HOGENOM" id="CLU_116617_7_0_10"/>
<sequence length="134" mass="15285">MRRIVLDTNCLLQSLPSSSPYHKIWADILDGQIQLCVNTEILNEYEEIISSKTTREIAHNVVEAIARLSTTLFQDSFYHFGLITSDTDDNKFVDCAIAANAEYIVTNDKHFDVLKNIPWPKLAVITIIEFINQL</sequence>
<proteinExistence type="predicted"/>
<dbReference type="PANTHER" id="PTHR34610:SF3">
    <property type="entry name" value="SSL7007 PROTEIN"/>
    <property type="match status" value="1"/>
</dbReference>
<dbReference type="KEGG" id="pru:PRU_1481"/>
<dbReference type="SUPFAM" id="SSF88723">
    <property type="entry name" value="PIN domain-like"/>
    <property type="match status" value="1"/>
</dbReference>
<dbReference type="InterPro" id="IPR029060">
    <property type="entry name" value="PIN-like_dom_sf"/>
</dbReference>
<dbReference type="NCBIfam" id="TIGR00305">
    <property type="entry name" value="putative toxin-antitoxin system toxin component, PIN family"/>
    <property type="match status" value="1"/>
</dbReference>
<dbReference type="AlphaFoldDB" id="D5ET32"/>
<dbReference type="SMART" id="SM00670">
    <property type="entry name" value="PINc"/>
    <property type="match status" value="1"/>
</dbReference>
<dbReference type="PANTHER" id="PTHR34610">
    <property type="entry name" value="SSL7007 PROTEIN"/>
    <property type="match status" value="1"/>
</dbReference>
<dbReference type="InterPro" id="IPR002850">
    <property type="entry name" value="PIN_toxin-like"/>
</dbReference>